<evidence type="ECO:0000256" key="9">
    <source>
        <dbReference type="ARBA" id="ARBA00023015"/>
    </source>
</evidence>
<feature type="region of interest" description="Disordered" evidence="14">
    <location>
        <begin position="1366"/>
        <end position="1403"/>
    </location>
</feature>
<sequence>MNEGRDRPTESLLNIVRAQISFLLSSLSDENFERFQTEIRSLCDQHGPESYVGLLRRLIGTCYPRMGGGDGGVVQRLLVQEMQRMGRDPFLADRLKDTLERGDGEVFRTMELEKLLERVPLRPLERLVIASVFVTSSRPDLSSSAAQIVHADLENAVLALVARPSFDTTDMSLSQAAKLLANLLSDPPPDAPVLDPSERVALLTAAQAKYGPDLAPVLRTVFPTLSLPPGTSLVQTLLQLGPDITSDHETVRALLARFGITDQNPPRDAQVVEIISTLVRCAAEGKPLCDVGALVRALSSFPTPIHWATAVLAFDRLDRPGVDTATLKLLIAILLNSPRDVPDVPHAVTGFWASWTNPLWQLRLLDALLSLPNDTFNFVTLPGRRIVTVDDVAGASPTIKALAANVQSHTWNELMLIETLTRLGDEGTPDVQAYVREMMDKAVKISAELVYMGLLQVSKPWNRTQQEYSSKLLTMFLNGHPNHQLVFMRIWQIEPTYLTKAFGEYYADNALNITRILDVAQDLKILDSLLDVRPFEFALDVAALASRREYLNLDKWLADNITTHGPEFVHAVIAFLESKVKGEIARNASGSDQPPESRTMPLNPQTIAIFIRVLKNSGTALTPEDAEYFIEIRNQCLQLHPRLMNLTPGSDAEPGVAVVSFSPEVEQEVENIYKEMYEDKISIDQMVQLLQQSKASSKPRDHEVFACTLHTLFDEYRFFARYYPARELQMTGYLFGSLIKYQLVDYIPLGIAIRYVLDAVRAPPDSNMFTFGVNALTQFKNRLWEWKPLCHALLGIPHLQEVRPDLVDAARKGLAAEGPEPEEQEKEPDELEVVAFTALRPDTLTESDALVEPPEDVSDKIMFIVNNLAPSNFEAKLDEMKAKFGTEHSRWFARYLVDQRVSLEANNQGLYMRLLEGLVQEPDQEQGSGLEKAPLGRYVLHETYVRAAQLLNAEKTISSSSERRVLKNLASWLGQLTLARNKPILHRNLSFKDLLLEGFDTDRLIVAIPFICAILEQCSRSRIFRPPNPWLMAVLALLAEFYHFAELKLNLKFEIEVLCKALDIDLDKVEAAGILRARVSAQGMGADSGLPDFVQEGDTFGFEQSGTTTSGGPAQQPADAVQSLGGAGGGMTAQIEAIVANLGAMVVVSPAVGYANHPGFKRAVQVAIEGAVREIILPVVDRSVTIASISTKELVAKDYALEADEIKIRKAAQQMVQNLAGSLALVTCKEPLKNNMALHMRQVLTEVGFSELMVPEQIILRVVSDNVDMACTAIERAAMDRAVTVIDETFAASYELRRRHSESRPNQPFWDPNMPVMHYQQSLPDPLRIKPTGLVNSQTRVYDDFSQPRRVEQKRVLMPRTVSYNRQDMMSGPNVNTGAPGNFNNPSPAPSTQSQGPGPAIGIQQPQMTQAVMPERVMERFVSLINELESLFLMASAQHGGEALQSSQEIRIYIRQVLYLAQQSTDREETALAFSQKIVQLLYKSTTPLAREVYVVILGRLCEQSGKVAKEATDWLLYAEDDRKLNVPVTTTLLQSRLIGLREQDQQLAKLIQRDMRPIVMEFTAKLIRECVSGDGEHAFATRADFPHSLDALSRAAQANKAPEEALRLLEEFQGVARGGSHSSTPSRSSATYSNTQLVLLSERLAVHFDDWVRIFQRSPSSEKAFANYVMQLTNEGILKGEDISSFFFRVCTETSVEQWTKYTTAGDYGTAYQPIDALSRLIVLMIKYNGDATDLPAKVHYLTKILSIVVLVLAQAHESSVEFPQQKPFFRFFSSLLNDINGLEAHLPLFPLLVAICDTFNTLQPINFPGFAFSWMTLISHRLFMPKMLSSENREGWRPYHRLLISLFRFLEPFLRNGELQNPTRTLFHGSLRLFMVLLHDFPEFLSEFYFSLCDVIPARCIQLRNIILSAYPPTLRLPDPHRETQLESLSDMGPIPPVLSDFTLGLRHGDMRAALDQCLLGRGSSALVTSLKENLMTQPASPNATTGDHYNIQALNALVMYVGVSSVAQAKARNGSHVFVSTDPGVTLLTHLANELDTEGIYHLLVSMVTHLRYPNAHTHWFSSLLLHMFVEVKNSRLQEVAARVLLERLMVFRPHPWGALVTFIELLRNPRYDFWNKDFVRVAPEISMLLDRVAQSPGVDDVLALLLLLASNEAQLALITVTFGNTELKHAYTNVLKVYQLVLDHLERYPGDRNRFPNLKSKPKVCSGATGPLSGVPHLAQYFHGPDGLSDISTTHPEFNVRDPSVLSEVIEESETAAEDAIIELLSESPEDSVTVVAVGPLTNIARVWVKNPTALRRARRIVVMGGALDVPGNTSATAEFNFFADPQSAAMIMDAAKSESINLLLAPLDITTQHGIPYTHLIHPNLLSGPLVNGSELLQTMTPLRAFTSAFLYRVRRVTRELGIPDVFDMHDPLAVWAGLVHATLPRNAPLLEGWGVEKRDFVIECAGQYTKGMCVVDRRGTTDETGGVRSIDGVQGVDKAKTKPALGVKVLTSTPGLGALDTGTAPLPSTVTPLHKIIHGSIRAKGPISVAQYMQMCLSHPVEGYYMKGEPIGAQGDFVTSPEISQLFGELVGIWLVSQWLERGMNRPIQVVELGPGRGTLMDDMLRTIESIGQTRGRVQAVHLVETSAKLREEQKSRLSARIPAELLHWYDRIEDVPNNADVYTLLVAHEFFDAVPIHIIKKTPGGFQEILVDIDRTAQILSDSSPSLVNNPSLLANNSPAKPQSPGFRYVLSGQSSPLARTLGESSARFSQVPEGHRIEVSPSSWAIVRGVGDLIGKGGGAGLVIDYGDDRAFGASFRGFHKHKLVDVFHQPGFCDLTANVDFAYLKEALKFTCKSSSTPSLL</sequence>
<feature type="domain" description="CCR4-NOT transcription complex subunit 1-like NOT1 connector" evidence="21">
    <location>
        <begin position="1447"/>
        <end position="1613"/>
    </location>
</feature>
<evidence type="ECO:0000259" key="21">
    <source>
        <dbReference type="Pfam" id="PF25097"/>
    </source>
</evidence>
<comment type="subcellular location">
    <subcellularLocation>
        <location evidence="2">Mitochondrion</location>
    </subcellularLocation>
    <subcellularLocation>
        <location evidence="1">Nucleus</location>
    </subcellularLocation>
</comment>
<dbReference type="InterPro" id="IPR032194">
    <property type="entry name" value="CNOT1_HEAT"/>
</dbReference>
<dbReference type="InterPro" id="IPR038535">
    <property type="entry name" value="CNOT1_TTP_bind_sf"/>
</dbReference>
<dbReference type="GO" id="GO:0005739">
    <property type="term" value="C:mitochondrion"/>
    <property type="evidence" value="ECO:0007669"/>
    <property type="project" value="UniProtKB-SubCell"/>
</dbReference>
<dbReference type="GeneID" id="67025375"/>
<evidence type="ECO:0000256" key="7">
    <source>
        <dbReference type="ARBA" id="ARBA00022603"/>
    </source>
</evidence>
<dbReference type="Gene3D" id="1.25.40.840">
    <property type="entry name" value="CCR4-NOT transcription complex subunit 1 TTP binding domain"/>
    <property type="match status" value="1"/>
</dbReference>
<feature type="domain" description="Inosine/uridine-preferring nucleoside hydrolase" evidence="15">
    <location>
        <begin position="2140"/>
        <end position="2484"/>
    </location>
</feature>
<dbReference type="RefSeq" id="XP_043178408.1">
    <property type="nucleotide sequence ID" value="XM_043322912.1"/>
</dbReference>
<keyword evidence="8" id="KW-0808">Transferase</keyword>
<dbReference type="GO" id="GO:0060090">
    <property type="term" value="F:molecular adaptor activity"/>
    <property type="evidence" value="ECO:0007669"/>
    <property type="project" value="TreeGrafter"/>
</dbReference>
<evidence type="ECO:0000256" key="6">
    <source>
        <dbReference type="ARBA" id="ARBA00022491"/>
    </source>
</evidence>
<feature type="domain" description="CCR4-NOT transcription complex subunit 1 HEAT repeat" evidence="20">
    <location>
        <begin position="466"/>
        <end position="615"/>
    </location>
</feature>
<dbReference type="SUPFAM" id="SSF53335">
    <property type="entry name" value="S-adenosyl-L-methionine-dependent methyltransferases"/>
    <property type="match status" value="1"/>
</dbReference>
<dbReference type="SUPFAM" id="SSF53590">
    <property type="entry name" value="Nucleoside hydrolase"/>
    <property type="match status" value="1"/>
</dbReference>
<dbReference type="PANTHER" id="PTHR13162:SF8">
    <property type="entry name" value="CCR4-NOT TRANSCRIPTION COMPLEX SUBUNIT 1"/>
    <property type="match status" value="1"/>
</dbReference>
<evidence type="ECO:0000259" key="15">
    <source>
        <dbReference type="Pfam" id="PF01156"/>
    </source>
</evidence>
<keyword evidence="6" id="KW-0678">Repressor</keyword>
<dbReference type="InterPro" id="IPR007196">
    <property type="entry name" value="CCR4-Not_Not1_C"/>
</dbReference>
<feature type="domain" description="CCR4-NOT transcription complex subunit 1 CAF1-binding" evidence="18">
    <location>
        <begin position="851"/>
        <end position="1080"/>
    </location>
</feature>
<dbReference type="InterPro" id="IPR040398">
    <property type="entry name" value="Not1"/>
</dbReference>
<feature type="domain" description="CCR4-NOT transcription complex subunit 1" evidence="17">
    <location>
        <begin position="1159"/>
        <end position="1300"/>
    </location>
</feature>
<dbReference type="Proteomes" id="UP000650533">
    <property type="component" value="Chromosome 3"/>
</dbReference>
<accession>A0A8H8NTI2</accession>
<dbReference type="GO" id="GO:0030015">
    <property type="term" value="C:CCR4-NOT core complex"/>
    <property type="evidence" value="ECO:0007669"/>
    <property type="project" value="InterPro"/>
</dbReference>
<keyword evidence="7" id="KW-0489">Methyltransferase</keyword>
<dbReference type="InterPro" id="IPR036452">
    <property type="entry name" value="Ribo_hydro-like"/>
</dbReference>
<dbReference type="Pfam" id="PF16415">
    <property type="entry name" value="CNOT1_CAF1_bind"/>
    <property type="match status" value="1"/>
</dbReference>
<feature type="compositionally biased region" description="Polar residues" evidence="14">
    <location>
        <begin position="1366"/>
        <end position="1396"/>
    </location>
</feature>
<proteinExistence type="inferred from homology"/>
<evidence type="ECO:0000256" key="8">
    <source>
        <dbReference type="ARBA" id="ARBA00022679"/>
    </source>
</evidence>
<keyword evidence="12" id="KW-0539">Nucleus</keyword>
<comment type="similarity">
    <text evidence="4">Belongs to the IUNH family.</text>
</comment>
<dbReference type="GO" id="GO:0032259">
    <property type="term" value="P:methylation"/>
    <property type="evidence" value="ECO:0007669"/>
    <property type="project" value="UniProtKB-KW"/>
</dbReference>
<dbReference type="Pfam" id="PF04054">
    <property type="entry name" value="Not1"/>
    <property type="match status" value="1"/>
</dbReference>
<evidence type="ECO:0000256" key="10">
    <source>
        <dbReference type="ARBA" id="ARBA00023128"/>
    </source>
</evidence>
<evidence type="ECO:0000259" key="17">
    <source>
        <dbReference type="Pfam" id="PF12842"/>
    </source>
</evidence>
<comment type="catalytic activity">
    <reaction evidence="13">
        <text>L-arginyl-[protein] + 2 S-adenosyl-L-methionine = N(omega),N(omega)'-dimethyl-L-arginyl-[protein] + 2 S-adenosyl-L-homocysteine + 2 H(+)</text>
        <dbReference type="Rhea" id="RHEA:48108"/>
        <dbReference type="Rhea" id="RHEA-COMP:10532"/>
        <dbReference type="Rhea" id="RHEA-COMP:11992"/>
        <dbReference type="ChEBI" id="CHEBI:15378"/>
        <dbReference type="ChEBI" id="CHEBI:29965"/>
        <dbReference type="ChEBI" id="CHEBI:57856"/>
        <dbReference type="ChEBI" id="CHEBI:59789"/>
        <dbReference type="ChEBI" id="CHEBI:88221"/>
        <dbReference type="EC" id="2.1.1.320"/>
    </reaction>
</comment>
<evidence type="ECO:0000259" key="18">
    <source>
        <dbReference type="Pfam" id="PF16415"/>
    </source>
</evidence>
<dbReference type="InterPro" id="IPR029063">
    <property type="entry name" value="SAM-dependent_MTases_sf"/>
</dbReference>
<dbReference type="InterPro" id="IPR038375">
    <property type="entry name" value="NDUFAF7_sf"/>
</dbReference>
<dbReference type="GO" id="GO:0000288">
    <property type="term" value="P:nuclear-transcribed mRNA catabolic process, deadenylation-dependent decay"/>
    <property type="evidence" value="ECO:0007669"/>
    <property type="project" value="TreeGrafter"/>
</dbReference>
<dbReference type="Gene3D" id="3.40.50.12710">
    <property type="match status" value="1"/>
</dbReference>
<keyword evidence="11" id="KW-0804">Transcription</keyword>
<dbReference type="Pfam" id="PF01156">
    <property type="entry name" value="IU_nuc_hydro"/>
    <property type="match status" value="1"/>
</dbReference>
<dbReference type="InterPro" id="IPR032193">
    <property type="entry name" value="CNOT1_TTP_bind"/>
</dbReference>
<dbReference type="KEGG" id="rsx:RhiXN_03095"/>
<evidence type="ECO:0000256" key="5">
    <source>
        <dbReference type="ARBA" id="ARBA00011935"/>
    </source>
</evidence>
<evidence type="ECO:0000256" key="2">
    <source>
        <dbReference type="ARBA" id="ARBA00004173"/>
    </source>
</evidence>
<keyword evidence="9" id="KW-0805">Transcription regulation</keyword>
<evidence type="ECO:0000256" key="3">
    <source>
        <dbReference type="ARBA" id="ARBA00005891"/>
    </source>
</evidence>
<dbReference type="EMBL" id="CP059660">
    <property type="protein sequence ID" value="QRW18171.1"/>
    <property type="molecule type" value="Genomic_DNA"/>
</dbReference>
<evidence type="ECO:0000259" key="19">
    <source>
        <dbReference type="Pfam" id="PF16417"/>
    </source>
</evidence>
<dbReference type="InterPro" id="IPR024557">
    <property type="entry name" value="CNOT1_dom_4"/>
</dbReference>
<dbReference type="InterPro" id="IPR003788">
    <property type="entry name" value="NDUFAF7"/>
</dbReference>
<evidence type="ECO:0000256" key="14">
    <source>
        <dbReference type="SAM" id="MobiDB-lite"/>
    </source>
</evidence>
<evidence type="ECO:0000256" key="13">
    <source>
        <dbReference type="ARBA" id="ARBA00048612"/>
    </source>
</evidence>
<protein>
    <recommendedName>
        <fullName evidence="5">type II protein arginine methyltransferase</fullName>
        <ecNumber evidence="5">2.1.1.320</ecNumber>
    </recommendedName>
</protein>
<reference evidence="22" key="1">
    <citation type="submission" date="2020-05" db="EMBL/GenBank/DDBJ databases">
        <title>Evolutionary and genomic comparisons of hybrid uninucleate and nonhybrid Rhizoctonia fungi.</title>
        <authorList>
            <person name="Li C."/>
            <person name="Chen X."/>
        </authorList>
    </citation>
    <scope>NUCLEOTIDE SEQUENCE</scope>
    <source>
        <strain evidence="22">AG-1 IA</strain>
    </source>
</reference>
<dbReference type="Pfam" id="PF16418">
    <property type="entry name" value="CNOT1_HEAT"/>
    <property type="match status" value="1"/>
</dbReference>
<feature type="domain" description="CCR4-NOT transcription complex subunit 1 TTP binding" evidence="19">
    <location>
        <begin position="660"/>
        <end position="817"/>
    </location>
</feature>
<comment type="similarity">
    <text evidence="3">Belongs to the NDUFAF7 family.</text>
</comment>
<dbReference type="Gene3D" id="1.25.40.800">
    <property type="match status" value="1"/>
</dbReference>
<evidence type="ECO:0000259" key="20">
    <source>
        <dbReference type="Pfam" id="PF16418"/>
    </source>
</evidence>
<dbReference type="Pfam" id="PF12842">
    <property type="entry name" value="DUF3819"/>
    <property type="match status" value="1"/>
</dbReference>
<evidence type="ECO:0000259" key="16">
    <source>
        <dbReference type="Pfam" id="PF04054"/>
    </source>
</evidence>
<dbReference type="Gene3D" id="1.25.40.180">
    <property type="match status" value="1"/>
</dbReference>
<gene>
    <name evidence="22" type="ORF">RhiXN_03095</name>
</gene>
<dbReference type="CDD" id="cd20710">
    <property type="entry name" value="NOT1_connector"/>
    <property type="match status" value="1"/>
</dbReference>
<organism evidence="22 23">
    <name type="scientific">Rhizoctonia solani</name>
    <dbReference type="NCBI Taxonomy" id="456999"/>
    <lineage>
        <taxon>Eukaryota</taxon>
        <taxon>Fungi</taxon>
        <taxon>Dikarya</taxon>
        <taxon>Basidiomycota</taxon>
        <taxon>Agaricomycotina</taxon>
        <taxon>Agaricomycetes</taxon>
        <taxon>Cantharellales</taxon>
        <taxon>Ceratobasidiaceae</taxon>
        <taxon>Rhizoctonia</taxon>
    </lineage>
</organism>
<dbReference type="EC" id="2.1.1.320" evidence="5"/>
<evidence type="ECO:0000256" key="12">
    <source>
        <dbReference type="ARBA" id="ARBA00023242"/>
    </source>
</evidence>
<dbReference type="GO" id="GO:0000932">
    <property type="term" value="C:P-body"/>
    <property type="evidence" value="ECO:0007669"/>
    <property type="project" value="TreeGrafter"/>
</dbReference>
<dbReference type="Gene3D" id="3.90.245.10">
    <property type="entry name" value="Ribonucleoside hydrolase-like"/>
    <property type="match status" value="1"/>
</dbReference>
<feature type="domain" description="CCR4-Not complex component Not1 C-terminal" evidence="16">
    <location>
        <begin position="1794"/>
        <end position="2136"/>
    </location>
</feature>
<dbReference type="Pfam" id="PF02636">
    <property type="entry name" value="Methyltransf_28"/>
    <property type="match status" value="1"/>
</dbReference>
<evidence type="ECO:0000256" key="4">
    <source>
        <dbReference type="ARBA" id="ARBA00009176"/>
    </source>
</evidence>
<dbReference type="Gene3D" id="1.25.40.790">
    <property type="match status" value="1"/>
</dbReference>
<keyword evidence="10" id="KW-0496">Mitochondrion</keyword>
<dbReference type="GO" id="GO:0016799">
    <property type="term" value="F:hydrolase activity, hydrolyzing N-glycosyl compounds"/>
    <property type="evidence" value="ECO:0007669"/>
    <property type="project" value="InterPro"/>
</dbReference>
<evidence type="ECO:0000313" key="22">
    <source>
        <dbReference type="EMBL" id="QRW18171.1"/>
    </source>
</evidence>
<dbReference type="GO" id="GO:0005634">
    <property type="term" value="C:nucleus"/>
    <property type="evidence" value="ECO:0007669"/>
    <property type="project" value="UniProtKB-SubCell"/>
</dbReference>
<dbReference type="PANTHER" id="PTHR13162">
    <property type="entry name" value="CCR4-NOT TRANSCRIPTION COMPLEX"/>
    <property type="match status" value="1"/>
</dbReference>
<evidence type="ECO:0000256" key="1">
    <source>
        <dbReference type="ARBA" id="ARBA00004123"/>
    </source>
</evidence>
<evidence type="ECO:0000313" key="23">
    <source>
        <dbReference type="Proteomes" id="UP000650533"/>
    </source>
</evidence>
<evidence type="ECO:0000256" key="11">
    <source>
        <dbReference type="ARBA" id="ARBA00023163"/>
    </source>
</evidence>
<dbReference type="InterPro" id="IPR001910">
    <property type="entry name" value="Inosine/uridine_hydrolase_dom"/>
</dbReference>
<name>A0A8H8NTI2_9AGAM</name>
<dbReference type="Pfam" id="PF25097">
    <property type="entry name" value="ARM_Cnot1"/>
    <property type="match status" value="1"/>
</dbReference>
<dbReference type="GO" id="GO:0035243">
    <property type="term" value="F:protein-arginine omega-N symmetric methyltransferase activity"/>
    <property type="evidence" value="ECO:0007669"/>
    <property type="project" value="UniProtKB-EC"/>
</dbReference>
<dbReference type="Pfam" id="PF16417">
    <property type="entry name" value="CNOT1_TTP_bind"/>
    <property type="match status" value="1"/>
</dbReference>
<dbReference type="GO" id="GO:0017148">
    <property type="term" value="P:negative regulation of translation"/>
    <property type="evidence" value="ECO:0007669"/>
    <property type="project" value="InterPro"/>
</dbReference>
<dbReference type="InterPro" id="IPR032191">
    <property type="entry name" value="CNOT1_CAF1_bind"/>
</dbReference>
<dbReference type="InterPro" id="IPR055454">
    <property type="entry name" value="CNOT1-like_NOT1_connector"/>
</dbReference>